<dbReference type="Pfam" id="PF01541">
    <property type="entry name" value="GIY-YIG"/>
    <property type="match status" value="1"/>
</dbReference>
<evidence type="ECO:0000256" key="1">
    <source>
        <dbReference type="ARBA" id="ARBA00007435"/>
    </source>
</evidence>
<dbReference type="OrthoDB" id="9807770at2"/>
<evidence type="ECO:0000313" key="4">
    <source>
        <dbReference type="Proteomes" id="UP000214588"/>
    </source>
</evidence>
<sequence length="82" mass="9747">MFYVYILVCSDKTLYTGYTNNLESRIKKHNEGKASKYTRARLPVKLGYYEEYNSKSDAMKRESLIKKMNRNEKIELCNSYKS</sequence>
<reference evidence="3 4" key="1">
    <citation type="submission" date="2017-06" db="EMBL/GenBank/DDBJ databases">
        <title>Draft Genome Sequence of Natranaerobius trueperi halophilic, alkalithermophilic bacteria from soda lakes.</title>
        <authorList>
            <person name="Zhao B."/>
        </authorList>
    </citation>
    <scope>NUCLEOTIDE SEQUENCE [LARGE SCALE GENOMIC DNA]</scope>
    <source>
        <strain evidence="3 4">DSM 18760</strain>
    </source>
</reference>
<accession>A0A226C1S1</accession>
<organism evidence="3 4">
    <name type="scientific">Natranaerobius trueperi</name>
    <dbReference type="NCBI Taxonomy" id="759412"/>
    <lineage>
        <taxon>Bacteria</taxon>
        <taxon>Bacillati</taxon>
        <taxon>Bacillota</taxon>
        <taxon>Clostridia</taxon>
        <taxon>Natranaerobiales</taxon>
        <taxon>Natranaerobiaceae</taxon>
        <taxon>Natranaerobius</taxon>
    </lineage>
</organism>
<comment type="similarity">
    <text evidence="1">Belongs to the UPF0213 family.</text>
</comment>
<dbReference type="PROSITE" id="PS50164">
    <property type="entry name" value="GIY_YIG"/>
    <property type="match status" value="1"/>
</dbReference>
<dbReference type="Gene3D" id="3.40.1440.10">
    <property type="entry name" value="GIY-YIG endonuclease"/>
    <property type="match status" value="1"/>
</dbReference>
<name>A0A226C1S1_9FIRM</name>
<dbReference type="SMART" id="SM00465">
    <property type="entry name" value="GIYc"/>
    <property type="match status" value="1"/>
</dbReference>
<dbReference type="RefSeq" id="WP_089022894.1">
    <property type="nucleotide sequence ID" value="NZ_NIQC01000005.1"/>
</dbReference>
<dbReference type="SUPFAM" id="SSF82771">
    <property type="entry name" value="GIY-YIG endonuclease"/>
    <property type="match status" value="1"/>
</dbReference>
<protein>
    <recommendedName>
        <fullName evidence="2">GIY-YIG domain-containing protein</fullName>
    </recommendedName>
</protein>
<dbReference type="InterPro" id="IPR050190">
    <property type="entry name" value="UPF0213_domain"/>
</dbReference>
<evidence type="ECO:0000313" key="3">
    <source>
        <dbReference type="EMBL" id="OWZ84320.1"/>
    </source>
</evidence>
<dbReference type="AlphaFoldDB" id="A0A226C1S1"/>
<dbReference type="PANTHER" id="PTHR34477">
    <property type="entry name" value="UPF0213 PROTEIN YHBQ"/>
    <property type="match status" value="1"/>
</dbReference>
<comment type="caution">
    <text evidence="3">The sequence shown here is derived from an EMBL/GenBank/DDBJ whole genome shotgun (WGS) entry which is preliminary data.</text>
</comment>
<gene>
    <name evidence="3" type="ORF">CDO51_03390</name>
</gene>
<dbReference type="InterPro" id="IPR035901">
    <property type="entry name" value="GIY-YIG_endonuc_sf"/>
</dbReference>
<keyword evidence="4" id="KW-1185">Reference proteome</keyword>
<dbReference type="EMBL" id="NIQC01000005">
    <property type="protein sequence ID" value="OWZ84320.1"/>
    <property type="molecule type" value="Genomic_DNA"/>
</dbReference>
<evidence type="ECO:0000259" key="2">
    <source>
        <dbReference type="PROSITE" id="PS50164"/>
    </source>
</evidence>
<proteinExistence type="inferred from homology"/>
<dbReference type="CDD" id="cd10456">
    <property type="entry name" value="GIY-YIG_UPF0213"/>
    <property type="match status" value="1"/>
</dbReference>
<dbReference type="InterPro" id="IPR000305">
    <property type="entry name" value="GIY-YIG_endonuc"/>
</dbReference>
<feature type="domain" description="GIY-YIG" evidence="2">
    <location>
        <begin position="1"/>
        <end position="75"/>
    </location>
</feature>
<dbReference type="PANTHER" id="PTHR34477:SF1">
    <property type="entry name" value="UPF0213 PROTEIN YHBQ"/>
    <property type="match status" value="1"/>
</dbReference>
<dbReference type="Proteomes" id="UP000214588">
    <property type="component" value="Unassembled WGS sequence"/>
</dbReference>